<dbReference type="GO" id="GO:0005737">
    <property type="term" value="C:cytoplasm"/>
    <property type="evidence" value="ECO:0007669"/>
    <property type="project" value="UniProtKB-SubCell"/>
</dbReference>
<feature type="domain" description="SRP54-type proteins GTP-binding" evidence="9">
    <location>
        <begin position="278"/>
        <end position="291"/>
    </location>
</feature>
<dbReference type="SUPFAM" id="SSF47364">
    <property type="entry name" value="Domain of the SRP/SRP receptor G-proteins"/>
    <property type="match status" value="1"/>
</dbReference>
<feature type="binding site" evidence="8">
    <location>
        <begin position="199"/>
        <end position="203"/>
    </location>
    <ligand>
        <name>GTP</name>
        <dbReference type="ChEBI" id="CHEBI:37565"/>
    </ligand>
</feature>
<dbReference type="NCBIfam" id="TIGR00064">
    <property type="entry name" value="ftsY"/>
    <property type="match status" value="1"/>
</dbReference>
<sequence>MFSKIKKVLQDFAQQISEAILYRTLSEKEIDEYCNNLFIQLIESDVAYDVAEKIVNEIKQQLMGKKIRRGDDAKNYIDTAVEKSLEEMLKGVGTFKLMNFVKSVLAKEKPVKIMFMGVNGVGKTTTIAKIAHILKTNGFKVVVAAADTFRAGAQEQLKKHAERIGVTFIGGRYGSDPAAIAFDAIVYAQKNNFDVVLIDTAGRMHVDIDLMNELRKVARVVKPHLKLLVLDALTGNDALEQLKGFEEAVGVDVVVLTKVDADANGGAALTTIIGVGKPIAYLGVGQGYNDLIEYDPAIVLKMLFR</sequence>
<keyword evidence="4 8" id="KW-0378">Hydrolase</keyword>
<dbReference type="InterPro" id="IPR000897">
    <property type="entry name" value="SRP54_GTPase_dom"/>
</dbReference>
<proteinExistence type="inferred from homology"/>
<evidence type="ECO:0000256" key="7">
    <source>
        <dbReference type="ARBA" id="ARBA00023170"/>
    </source>
</evidence>
<dbReference type="SMART" id="SM00962">
    <property type="entry name" value="SRP54"/>
    <property type="match status" value="1"/>
</dbReference>
<dbReference type="InterPro" id="IPR004390">
    <property type="entry name" value="SR_rcpt_FtsY"/>
</dbReference>
<dbReference type="InterPro" id="IPR013822">
    <property type="entry name" value="Signal_recog_particl_SRP54_hlx"/>
</dbReference>
<dbReference type="FunFam" id="3.40.50.300:FF:000566">
    <property type="entry name" value="Signal recognition particle receptor subunit alpha"/>
    <property type="match status" value="1"/>
</dbReference>
<keyword evidence="3 8" id="KW-0547">Nucleotide-binding</keyword>
<dbReference type="SMART" id="SM00963">
    <property type="entry name" value="SRP54_N"/>
    <property type="match status" value="1"/>
</dbReference>
<dbReference type="AlphaFoldDB" id="A0ABD4Z6H2"/>
<dbReference type="EMBL" id="JASNVW010000002">
    <property type="protein sequence ID" value="MDK6028528.1"/>
    <property type="molecule type" value="Genomic_DNA"/>
</dbReference>
<evidence type="ECO:0000256" key="3">
    <source>
        <dbReference type="ARBA" id="ARBA00022741"/>
    </source>
</evidence>
<dbReference type="GO" id="GO:0006612">
    <property type="term" value="P:protein targeting to membrane"/>
    <property type="evidence" value="ECO:0007669"/>
    <property type="project" value="UniProtKB-UniRule"/>
</dbReference>
<keyword evidence="2 8" id="KW-0963">Cytoplasm</keyword>
<evidence type="ECO:0000313" key="10">
    <source>
        <dbReference type="EMBL" id="MDK6028528.1"/>
    </source>
</evidence>
<comment type="subunit">
    <text evidence="8">Part of the signal recognition particle protein translocation system, which is composed of SRP and FtsY.</text>
</comment>
<dbReference type="InterPro" id="IPR036225">
    <property type="entry name" value="SRP/SRP_N"/>
</dbReference>
<dbReference type="EC" id="3.6.5.4" evidence="8"/>
<dbReference type="GO" id="GO:0005886">
    <property type="term" value="C:plasma membrane"/>
    <property type="evidence" value="ECO:0007669"/>
    <property type="project" value="UniProtKB-SubCell"/>
</dbReference>
<dbReference type="HAMAP" id="MF_00920">
    <property type="entry name" value="FtsY"/>
    <property type="match status" value="1"/>
</dbReference>
<comment type="caution">
    <text evidence="10">The sequence shown here is derived from an EMBL/GenBank/DDBJ whole genome shotgun (WGS) entry which is preliminary data.</text>
</comment>
<comment type="subcellular location">
    <subcellularLocation>
        <location evidence="8">Cell membrane</location>
        <topology evidence="8">Peripheral membrane protein</topology>
        <orientation evidence="8">Cytoplasmic side</orientation>
    </subcellularLocation>
    <subcellularLocation>
        <location evidence="8">Cytoplasm</location>
    </subcellularLocation>
</comment>
<evidence type="ECO:0000256" key="1">
    <source>
        <dbReference type="ARBA" id="ARBA00022475"/>
    </source>
</evidence>
<reference evidence="10 11" key="1">
    <citation type="submission" date="2023-05" db="EMBL/GenBank/DDBJ databases">
        <title>A new hyperthermophilic archaea 'Ignisphaera cupida' sp. nov. and description of the family 'Ignisphaeraceae' fam. nov.</title>
        <authorList>
            <person name="Podosokorskaya O.A."/>
            <person name="Elcheninov A.G."/>
            <person name="Klukina A."/>
            <person name="Merkel A.Y."/>
        </authorList>
    </citation>
    <scope>NUCLEOTIDE SEQUENCE [LARGE SCALE GENOMIC DNA]</scope>
    <source>
        <strain evidence="10 11">4213-co</strain>
    </source>
</reference>
<organism evidence="10 11">
    <name type="scientific">Ignisphaera cupida</name>
    <dbReference type="NCBI Taxonomy" id="3050454"/>
    <lineage>
        <taxon>Archaea</taxon>
        <taxon>Thermoproteota</taxon>
        <taxon>Thermoprotei</taxon>
        <taxon>Desulfurococcales</taxon>
        <taxon>Desulfurococcaceae</taxon>
        <taxon>Ignisphaera</taxon>
    </lineage>
</organism>
<evidence type="ECO:0000256" key="6">
    <source>
        <dbReference type="ARBA" id="ARBA00023136"/>
    </source>
</evidence>
<feature type="binding site" evidence="8">
    <location>
        <begin position="117"/>
        <end position="124"/>
    </location>
    <ligand>
        <name>GTP</name>
        <dbReference type="ChEBI" id="CHEBI:37565"/>
    </ligand>
</feature>
<dbReference type="Proteomes" id="UP001529235">
    <property type="component" value="Unassembled WGS sequence"/>
</dbReference>
<name>A0ABD4Z6H2_9CREN</name>
<dbReference type="InterPro" id="IPR003593">
    <property type="entry name" value="AAA+_ATPase"/>
</dbReference>
<dbReference type="RefSeq" id="WP_285273511.1">
    <property type="nucleotide sequence ID" value="NZ_JASNVW010000002.1"/>
</dbReference>
<comment type="catalytic activity">
    <reaction evidence="8">
        <text>GTP + H2O = GDP + phosphate + H(+)</text>
        <dbReference type="Rhea" id="RHEA:19669"/>
        <dbReference type="ChEBI" id="CHEBI:15377"/>
        <dbReference type="ChEBI" id="CHEBI:15378"/>
        <dbReference type="ChEBI" id="CHEBI:37565"/>
        <dbReference type="ChEBI" id="CHEBI:43474"/>
        <dbReference type="ChEBI" id="CHEBI:58189"/>
        <dbReference type="EC" id="3.6.5.4"/>
    </reaction>
</comment>
<dbReference type="PROSITE" id="PS00300">
    <property type="entry name" value="SRP54"/>
    <property type="match status" value="1"/>
</dbReference>
<feature type="binding site" evidence="8">
    <location>
        <begin position="257"/>
        <end position="260"/>
    </location>
    <ligand>
        <name>GTP</name>
        <dbReference type="ChEBI" id="CHEBI:37565"/>
    </ligand>
</feature>
<keyword evidence="5 8" id="KW-0342">GTP-binding</keyword>
<accession>A0ABD4Z6H2</accession>
<protein>
    <recommendedName>
        <fullName evidence="8">Signal recognition particle receptor FtsY</fullName>
        <shortName evidence="8">SRP receptor</shortName>
        <ecNumber evidence="8">3.6.5.4</ecNumber>
    </recommendedName>
</protein>
<comment type="function">
    <text evidence="8">Involved in targeting and insertion of nascent membrane proteins into the cytoplasmic membrane. Acts as a receptor for the complex formed by the signal recognition particle (SRP) and the ribosome-nascent chain (RNC).</text>
</comment>
<evidence type="ECO:0000313" key="11">
    <source>
        <dbReference type="Proteomes" id="UP001529235"/>
    </source>
</evidence>
<dbReference type="SUPFAM" id="SSF52540">
    <property type="entry name" value="P-loop containing nucleoside triphosphate hydrolases"/>
    <property type="match status" value="1"/>
</dbReference>
<dbReference type="PANTHER" id="PTHR43134">
    <property type="entry name" value="SIGNAL RECOGNITION PARTICLE RECEPTOR SUBUNIT ALPHA"/>
    <property type="match status" value="1"/>
</dbReference>
<dbReference type="InterPro" id="IPR042101">
    <property type="entry name" value="SRP54_N_sf"/>
</dbReference>
<dbReference type="Pfam" id="PF00448">
    <property type="entry name" value="SRP54"/>
    <property type="match status" value="1"/>
</dbReference>
<dbReference type="SMART" id="SM00382">
    <property type="entry name" value="AAA"/>
    <property type="match status" value="1"/>
</dbReference>
<evidence type="ECO:0000259" key="9">
    <source>
        <dbReference type="PROSITE" id="PS00300"/>
    </source>
</evidence>
<gene>
    <name evidence="8 10" type="primary">ftsY</name>
    <name evidence="10" type="ORF">QPL79_04050</name>
</gene>
<dbReference type="Gene3D" id="3.40.50.300">
    <property type="entry name" value="P-loop containing nucleotide triphosphate hydrolases"/>
    <property type="match status" value="1"/>
</dbReference>
<dbReference type="GO" id="GO:0005525">
    <property type="term" value="F:GTP binding"/>
    <property type="evidence" value="ECO:0007669"/>
    <property type="project" value="UniProtKB-UniRule"/>
</dbReference>
<dbReference type="InterPro" id="IPR027417">
    <property type="entry name" value="P-loop_NTPase"/>
</dbReference>
<evidence type="ECO:0000256" key="4">
    <source>
        <dbReference type="ARBA" id="ARBA00022801"/>
    </source>
</evidence>
<keyword evidence="6 8" id="KW-0472">Membrane</keyword>
<evidence type="ECO:0000256" key="8">
    <source>
        <dbReference type="HAMAP-Rule" id="MF_00920"/>
    </source>
</evidence>
<dbReference type="Gene3D" id="1.20.120.140">
    <property type="entry name" value="Signal recognition particle SRP54, nucleotide-binding domain"/>
    <property type="match status" value="1"/>
</dbReference>
<evidence type="ECO:0000256" key="2">
    <source>
        <dbReference type="ARBA" id="ARBA00022490"/>
    </source>
</evidence>
<comment type="similarity">
    <text evidence="8">Belongs to the GTP-binding SRP family. FtsY subfamily.</text>
</comment>
<keyword evidence="11" id="KW-1185">Reference proteome</keyword>
<dbReference type="GO" id="GO:0003924">
    <property type="term" value="F:GTPase activity"/>
    <property type="evidence" value="ECO:0007669"/>
    <property type="project" value="UniProtKB-UniRule"/>
</dbReference>
<keyword evidence="7 8" id="KW-0675">Receptor</keyword>
<keyword evidence="1 8" id="KW-1003">Cell membrane</keyword>
<dbReference type="PANTHER" id="PTHR43134:SF1">
    <property type="entry name" value="SIGNAL RECOGNITION PARTICLE RECEPTOR SUBUNIT ALPHA"/>
    <property type="match status" value="1"/>
</dbReference>
<evidence type="ECO:0000256" key="5">
    <source>
        <dbReference type="ARBA" id="ARBA00023134"/>
    </source>
</evidence>
<dbReference type="Pfam" id="PF02881">
    <property type="entry name" value="SRP54_N"/>
    <property type="match status" value="1"/>
</dbReference>